<accession>A0A9D2KAQ4</accession>
<dbReference type="AlphaFoldDB" id="A0A9D2KAQ4"/>
<gene>
    <name evidence="3" type="ORF">IAC04_08545</name>
</gene>
<comment type="caution">
    <text evidence="3">The sequence shown here is derived from an EMBL/GenBank/DDBJ whole genome shotgun (WGS) entry which is preliminary data.</text>
</comment>
<dbReference type="InterPro" id="IPR049236">
    <property type="entry name" value="DUF6850"/>
</dbReference>
<organism evidence="3 4">
    <name type="scientific">Candidatus Coprenecus stercoravium</name>
    <dbReference type="NCBI Taxonomy" id="2840735"/>
    <lineage>
        <taxon>Bacteria</taxon>
        <taxon>Pseudomonadati</taxon>
        <taxon>Bacteroidota</taxon>
        <taxon>Bacteroidia</taxon>
        <taxon>Bacteroidales</taxon>
        <taxon>Rikenellaceae</taxon>
        <taxon>Rikenellaceae incertae sedis</taxon>
        <taxon>Candidatus Coprenecus</taxon>
    </lineage>
</organism>
<proteinExistence type="predicted"/>
<feature type="signal peptide" evidence="1">
    <location>
        <begin position="1"/>
        <end position="24"/>
    </location>
</feature>
<feature type="domain" description="DUF6850" evidence="2">
    <location>
        <begin position="56"/>
        <end position="516"/>
    </location>
</feature>
<evidence type="ECO:0000313" key="4">
    <source>
        <dbReference type="Proteomes" id="UP000824115"/>
    </source>
</evidence>
<evidence type="ECO:0000313" key="3">
    <source>
        <dbReference type="EMBL" id="HIZ86525.1"/>
    </source>
</evidence>
<evidence type="ECO:0000259" key="2">
    <source>
        <dbReference type="Pfam" id="PF21012"/>
    </source>
</evidence>
<dbReference type="EMBL" id="DXAW01000148">
    <property type="protein sequence ID" value="HIZ86525.1"/>
    <property type="molecule type" value="Genomic_DNA"/>
</dbReference>
<protein>
    <recommendedName>
        <fullName evidence="2">DUF6850 domain-containing protein</fullName>
    </recommendedName>
</protein>
<dbReference type="Proteomes" id="UP000824115">
    <property type="component" value="Unassembled WGS sequence"/>
</dbReference>
<evidence type="ECO:0000256" key="1">
    <source>
        <dbReference type="SAM" id="SignalP"/>
    </source>
</evidence>
<name>A0A9D2KAQ4_9BACT</name>
<sequence length="516" mass="57465">MQSRQALMVLALLPGFMSDARAQADDWSAPDCVERYSRYSRVERANFWNAGSNVAGVRQDSVTVSYAELSGMYAGGGFHDYSDGGSLWGAGARAMSITHLERISLTGSFYFGHSSGYGMCGSMSGRPGYYPFDVLEFTPGTKTRQVYAFSGGISADMGRKWRIGAKIDYKASDYTKRKDLRHTDYLLDMTVAPSALYRQGDFALGFSAIFSKNSETINAEVLGISDSTYYAFLDKGLMYGAYESWEGGGVHLSESGVNGFPARELLYGCAVQVQWKGFYAEMEYLYGDGKAGEKEVIWFRFPSHRAALRIGYAFGEPERRHFLRLSLKGVLQYNNESVIQDVTENGVTLPVVYGYNRLLSRMILSANPEYELDAGSFALTAGMKLYAGRSQASPMFPYIFMRDEFFGQMYASASYTVKGFDIAAGLCAGAGFREEDGDMSVTSVRPEQEPFRLDKWNDIKSEYRTAPRVTAELGLRYRFWKGLFAGAGVRYTHGFNIRFLSGADRWTGTLMIGCEF</sequence>
<dbReference type="Pfam" id="PF21012">
    <property type="entry name" value="DUF6850"/>
    <property type="match status" value="1"/>
</dbReference>
<reference evidence="3" key="2">
    <citation type="submission" date="2021-04" db="EMBL/GenBank/DDBJ databases">
        <authorList>
            <person name="Gilroy R."/>
        </authorList>
    </citation>
    <scope>NUCLEOTIDE SEQUENCE</scope>
    <source>
        <strain evidence="3">Gambia16-554</strain>
    </source>
</reference>
<feature type="chain" id="PRO_5038394949" description="DUF6850 domain-containing protein" evidence="1">
    <location>
        <begin position="25"/>
        <end position="516"/>
    </location>
</feature>
<reference evidence="3" key="1">
    <citation type="journal article" date="2021" name="PeerJ">
        <title>Extensive microbial diversity within the chicken gut microbiome revealed by metagenomics and culture.</title>
        <authorList>
            <person name="Gilroy R."/>
            <person name="Ravi A."/>
            <person name="Getino M."/>
            <person name="Pursley I."/>
            <person name="Horton D.L."/>
            <person name="Alikhan N.F."/>
            <person name="Baker D."/>
            <person name="Gharbi K."/>
            <person name="Hall N."/>
            <person name="Watson M."/>
            <person name="Adriaenssens E.M."/>
            <person name="Foster-Nyarko E."/>
            <person name="Jarju S."/>
            <person name="Secka A."/>
            <person name="Antonio M."/>
            <person name="Oren A."/>
            <person name="Chaudhuri R.R."/>
            <person name="La Ragione R."/>
            <person name="Hildebrand F."/>
            <person name="Pallen M.J."/>
        </authorList>
    </citation>
    <scope>NUCLEOTIDE SEQUENCE</scope>
    <source>
        <strain evidence="3">Gambia16-554</strain>
    </source>
</reference>
<keyword evidence="1" id="KW-0732">Signal</keyword>